<sequence>MMDLKKAYYYIICLASLFVLFWGLVDLSGAAVGLAMARPSIEQPAPPSPEGDQSLDLYYQKKILYDRLSDGLARIVIAGLVFAYSRGRVNKLES</sequence>
<proteinExistence type="predicted"/>
<evidence type="ECO:0000313" key="2">
    <source>
        <dbReference type="Proteomes" id="UP000178724"/>
    </source>
</evidence>
<gene>
    <name evidence="1" type="ORF">A2625_04680</name>
</gene>
<dbReference type="AlphaFoldDB" id="A0A1F4PYX4"/>
<evidence type="ECO:0000313" key="1">
    <source>
        <dbReference type="EMBL" id="OGB89003.1"/>
    </source>
</evidence>
<organism evidence="1 2">
    <name type="scientific">candidate division WOR-1 bacterium RIFCSPHIGHO2_01_FULL_53_15</name>
    <dbReference type="NCBI Taxonomy" id="1802564"/>
    <lineage>
        <taxon>Bacteria</taxon>
        <taxon>Bacillati</taxon>
        <taxon>Saganbacteria</taxon>
    </lineage>
</organism>
<protein>
    <submittedName>
        <fullName evidence="1">Uncharacterized protein</fullName>
    </submittedName>
</protein>
<dbReference type="EMBL" id="METM01000031">
    <property type="protein sequence ID" value="OGB89003.1"/>
    <property type="molecule type" value="Genomic_DNA"/>
</dbReference>
<name>A0A1F4PYX4_UNCSA</name>
<accession>A0A1F4PYX4</accession>
<comment type="caution">
    <text evidence="1">The sequence shown here is derived from an EMBL/GenBank/DDBJ whole genome shotgun (WGS) entry which is preliminary data.</text>
</comment>
<reference evidence="1 2" key="1">
    <citation type="journal article" date="2016" name="Nat. Commun.">
        <title>Thousands of microbial genomes shed light on interconnected biogeochemical processes in an aquifer system.</title>
        <authorList>
            <person name="Anantharaman K."/>
            <person name="Brown C.T."/>
            <person name="Hug L.A."/>
            <person name="Sharon I."/>
            <person name="Castelle C.J."/>
            <person name="Probst A.J."/>
            <person name="Thomas B.C."/>
            <person name="Singh A."/>
            <person name="Wilkins M.J."/>
            <person name="Karaoz U."/>
            <person name="Brodie E.L."/>
            <person name="Williams K.H."/>
            <person name="Hubbard S.S."/>
            <person name="Banfield J.F."/>
        </authorList>
    </citation>
    <scope>NUCLEOTIDE SEQUENCE [LARGE SCALE GENOMIC DNA]</scope>
</reference>
<dbReference type="Proteomes" id="UP000178724">
    <property type="component" value="Unassembled WGS sequence"/>
</dbReference>